<feature type="signal peptide" evidence="1">
    <location>
        <begin position="1"/>
        <end position="26"/>
    </location>
</feature>
<accession>A0AAN5IBD6</accession>
<feature type="non-terminal residue" evidence="2">
    <location>
        <position position="1"/>
    </location>
</feature>
<name>A0AAN5IBD6_9BILA</name>
<keyword evidence="3" id="KW-1185">Reference proteome</keyword>
<dbReference type="Proteomes" id="UP001328107">
    <property type="component" value="Unassembled WGS sequence"/>
</dbReference>
<reference evidence="3" key="1">
    <citation type="submission" date="2022-10" db="EMBL/GenBank/DDBJ databases">
        <title>Genome assembly of Pristionchus species.</title>
        <authorList>
            <person name="Yoshida K."/>
            <person name="Sommer R.J."/>
        </authorList>
    </citation>
    <scope>NUCLEOTIDE SEQUENCE [LARGE SCALE GENOMIC DNA]</scope>
    <source>
        <strain evidence="3">RS5460</strain>
    </source>
</reference>
<feature type="chain" id="PRO_5042839344" description="Secreted protein" evidence="1">
    <location>
        <begin position="27"/>
        <end position="81"/>
    </location>
</feature>
<evidence type="ECO:0000256" key="1">
    <source>
        <dbReference type="SAM" id="SignalP"/>
    </source>
</evidence>
<comment type="caution">
    <text evidence="2">The sequence shown here is derived from an EMBL/GenBank/DDBJ whole genome shotgun (WGS) entry which is preliminary data.</text>
</comment>
<dbReference type="AlphaFoldDB" id="A0AAN5IBD6"/>
<sequence>GPPFIDWPMFLRLLFIAVLLICSGLCDVVGNADTRMVKRDVEPTGMRYERQALDTFVTGDFPFFLEPNKFLDKFGGGRNRK</sequence>
<evidence type="ECO:0000313" key="2">
    <source>
        <dbReference type="EMBL" id="GMR56641.1"/>
    </source>
</evidence>
<organism evidence="2 3">
    <name type="scientific">Pristionchus mayeri</name>
    <dbReference type="NCBI Taxonomy" id="1317129"/>
    <lineage>
        <taxon>Eukaryota</taxon>
        <taxon>Metazoa</taxon>
        <taxon>Ecdysozoa</taxon>
        <taxon>Nematoda</taxon>
        <taxon>Chromadorea</taxon>
        <taxon>Rhabditida</taxon>
        <taxon>Rhabditina</taxon>
        <taxon>Diplogasteromorpha</taxon>
        <taxon>Diplogasteroidea</taxon>
        <taxon>Neodiplogasteridae</taxon>
        <taxon>Pristionchus</taxon>
    </lineage>
</organism>
<gene>
    <name evidence="2" type="ORF">PMAYCL1PPCAC_26836</name>
</gene>
<evidence type="ECO:0008006" key="4">
    <source>
        <dbReference type="Google" id="ProtNLM"/>
    </source>
</evidence>
<protein>
    <recommendedName>
        <fullName evidence="4">Secreted protein</fullName>
    </recommendedName>
</protein>
<evidence type="ECO:0000313" key="3">
    <source>
        <dbReference type="Proteomes" id="UP001328107"/>
    </source>
</evidence>
<dbReference type="EMBL" id="BTRK01000006">
    <property type="protein sequence ID" value="GMR56641.1"/>
    <property type="molecule type" value="Genomic_DNA"/>
</dbReference>
<proteinExistence type="predicted"/>
<keyword evidence="1" id="KW-0732">Signal</keyword>